<feature type="transmembrane region" description="Helical" evidence="8">
    <location>
        <begin position="117"/>
        <end position="139"/>
    </location>
</feature>
<evidence type="ECO:0000313" key="9">
    <source>
        <dbReference type="EMBL" id="POZ89194.1"/>
    </source>
</evidence>
<evidence type="ECO:0000256" key="3">
    <source>
        <dbReference type="ARBA" id="ARBA00022475"/>
    </source>
</evidence>
<dbReference type="GO" id="GO:0015293">
    <property type="term" value="F:symporter activity"/>
    <property type="evidence" value="ECO:0007669"/>
    <property type="project" value="InterPro"/>
</dbReference>
<dbReference type="GO" id="GO:0005886">
    <property type="term" value="C:plasma membrane"/>
    <property type="evidence" value="ECO:0007669"/>
    <property type="project" value="UniProtKB-SubCell"/>
</dbReference>
<evidence type="ECO:0000256" key="5">
    <source>
        <dbReference type="ARBA" id="ARBA00022989"/>
    </source>
</evidence>
<dbReference type="GO" id="GO:0006814">
    <property type="term" value="P:sodium ion transport"/>
    <property type="evidence" value="ECO:0007669"/>
    <property type="project" value="InterPro"/>
</dbReference>
<sequence length="478" mass="53817">MRRKGKVKSEKLPLKTKLFYASGDIFGGGAFNIINFFYAIFLTDVIGLKMQYIAPILLIGKIWDAVTDPLMGFITDNTRTRFGRRRPYLLAGTFLIFISFFILWYPASFPNQLGKFIYALTAYIAFTTVFTMVMTPYTALGAELTLDYNERTSLNSYRLAFSIGAGLVCAVLPMLIVNAFSDIRTGYIVMAITFGLIFSIPWIGVFMFTKEREEFSKEKSTFNFFNMFFEPFKIKSFRLLIAMYLLAYLSIDVVSTIFAYYTKYYIGNEGLLPIALGALFIAEIIFIPFYAFVAKKTSKNISYILGALVWCVAGFILFTFSPDVTMFQVILMAAIIGAGVSAVAVMPYTIFGDVTDVAELKFGKREEGTLSGLMTFVRKVASGLAVAGVTFSLGIAGFVNPIDGVEQFQPESFLFALRFIISFVPIILLVLGIIAAVRYPLNSKRHEKLREYLEAKRDNKTIKEELEKEITELKKELI</sequence>
<dbReference type="CDD" id="cd17332">
    <property type="entry name" value="MFS_MelB_like"/>
    <property type="match status" value="1"/>
</dbReference>
<evidence type="ECO:0000256" key="4">
    <source>
        <dbReference type="ARBA" id="ARBA00022692"/>
    </source>
</evidence>
<keyword evidence="4 8" id="KW-0812">Transmembrane</keyword>
<evidence type="ECO:0000256" key="6">
    <source>
        <dbReference type="ARBA" id="ARBA00023136"/>
    </source>
</evidence>
<feature type="transmembrane region" description="Helical" evidence="8">
    <location>
        <begin position="53"/>
        <end position="75"/>
    </location>
</feature>
<evidence type="ECO:0000256" key="1">
    <source>
        <dbReference type="ARBA" id="ARBA00004651"/>
    </source>
</evidence>
<feature type="transmembrane region" description="Helical" evidence="8">
    <location>
        <begin position="380"/>
        <end position="399"/>
    </location>
</feature>
<feature type="transmembrane region" description="Helical" evidence="8">
    <location>
        <begin position="419"/>
        <end position="441"/>
    </location>
</feature>
<proteinExistence type="predicted"/>
<comment type="caution">
    <text evidence="9">The sequence shown here is derived from an EMBL/GenBank/DDBJ whole genome shotgun (WGS) entry which is preliminary data.</text>
</comment>
<dbReference type="Pfam" id="PF13347">
    <property type="entry name" value="MFS_2"/>
    <property type="match status" value="1"/>
</dbReference>
<dbReference type="PANTHER" id="PTHR11328:SF24">
    <property type="entry name" value="MAJOR FACILITATOR SUPERFAMILY (MFS) PROFILE DOMAIN-CONTAINING PROTEIN"/>
    <property type="match status" value="1"/>
</dbReference>
<name>A0A855MNW2_9BACT</name>
<evidence type="ECO:0000256" key="8">
    <source>
        <dbReference type="SAM" id="Phobius"/>
    </source>
</evidence>
<keyword evidence="9" id="KW-0762">Sugar transport</keyword>
<feature type="transmembrane region" description="Helical" evidence="8">
    <location>
        <begin position="21"/>
        <end position="41"/>
    </location>
</feature>
<comment type="subcellular location">
    <subcellularLocation>
        <location evidence="1">Cell membrane</location>
        <topology evidence="1">Multi-pass membrane protein</topology>
    </subcellularLocation>
</comment>
<keyword evidence="6 8" id="KW-0472">Membrane</keyword>
<evidence type="ECO:0000256" key="2">
    <source>
        <dbReference type="ARBA" id="ARBA00022448"/>
    </source>
</evidence>
<feature type="transmembrane region" description="Helical" evidence="8">
    <location>
        <begin position="87"/>
        <end position="105"/>
    </location>
</feature>
<organism evidence="9 10">
    <name type="scientific">Petrotoga sibirica DSM 13575</name>
    <dbReference type="NCBI Taxonomy" id="1122956"/>
    <lineage>
        <taxon>Bacteria</taxon>
        <taxon>Thermotogati</taxon>
        <taxon>Thermotogota</taxon>
        <taxon>Thermotogae</taxon>
        <taxon>Petrotogales</taxon>
        <taxon>Petrotogaceae</taxon>
        <taxon>Petrotoga</taxon>
    </lineage>
</organism>
<feature type="transmembrane region" description="Helical" evidence="8">
    <location>
        <begin position="237"/>
        <end position="261"/>
    </location>
</feature>
<feature type="transmembrane region" description="Helical" evidence="8">
    <location>
        <begin position="187"/>
        <end position="209"/>
    </location>
</feature>
<dbReference type="Proteomes" id="UP000237502">
    <property type="component" value="Unassembled WGS sequence"/>
</dbReference>
<evidence type="ECO:0000256" key="7">
    <source>
        <dbReference type="SAM" id="Coils"/>
    </source>
</evidence>
<feature type="transmembrane region" description="Helical" evidence="8">
    <location>
        <begin position="159"/>
        <end position="181"/>
    </location>
</feature>
<gene>
    <name evidence="9" type="ORF">AA80_01935</name>
</gene>
<dbReference type="InterPro" id="IPR036259">
    <property type="entry name" value="MFS_trans_sf"/>
</dbReference>
<keyword evidence="5 8" id="KW-1133">Transmembrane helix</keyword>
<accession>A0A855MNW2</accession>
<feature type="transmembrane region" description="Helical" evidence="8">
    <location>
        <begin position="273"/>
        <end position="293"/>
    </location>
</feature>
<dbReference type="GO" id="GO:0008643">
    <property type="term" value="P:carbohydrate transport"/>
    <property type="evidence" value="ECO:0007669"/>
    <property type="project" value="InterPro"/>
</dbReference>
<keyword evidence="3" id="KW-1003">Cell membrane</keyword>
<reference evidence="9 10" key="1">
    <citation type="submission" date="2014-01" db="EMBL/GenBank/DDBJ databases">
        <title>Comparative genomics of Petrotoga.</title>
        <authorList>
            <person name="Chow K."/>
            <person name="Charchuk R."/>
            <person name="Nesbo C.L."/>
        </authorList>
    </citation>
    <scope>NUCLEOTIDE SEQUENCE [LARGE SCALE GENOMIC DNA]</scope>
    <source>
        <strain evidence="9 10">DSM 13575</strain>
    </source>
</reference>
<dbReference type="EMBL" id="JAHC01000007">
    <property type="protein sequence ID" value="POZ89194.1"/>
    <property type="molecule type" value="Genomic_DNA"/>
</dbReference>
<protein>
    <submittedName>
        <fullName evidence="9">Sugar transporter</fullName>
    </submittedName>
</protein>
<feature type="transmembrane region" description="Helical" evidence="8">
    <location>
        <begin position="300"/>
        <end position="320"/>
    </location>
</feature>
<dbReference type="InterPro" id="IPR018043">
    <property type="entry name" value="Na/Gal_symport_CS"/>
</dbReference>
<feature type="coiled-coil region" evidence="7">
    <location>
        <begin position="449"/>
        <end position="476"/>
    </location>
</feature>
<dbReference type="SUPFAM" id="SSF103473">
    <property type="entry name" value="MFS general substrate transporter"/>
    <property type="match status" value="1"/>
</dbReference>
<evidence type="ECO:0000313" key="10">
    <source>
        <dbReference type="Proteomes" id="UP000237502"/>
    </source>
</evidence>
<dbReference type="InterPro" id="IPR039672">
    <property type="entry name" value="MFS_2"/>
</dbReference>
<dbReference type="InterPro" id="IPR001927">
    <property type="entry name" value="Na/Gal_symport"/>
</dbReference>
<dbReference type="Gene3D" id="1.20.1250.20">
    <property type="entry name" value="MFS general substrate transporter like domains"/>
    <property type="match status" value="2"/>
</dbReference>
<keyword evidence="7" id="KW-0175">Coiled coil</keyword>
<feature type="transmembrane region" description="Helical" evidence="8">
    <location>
        <begin position="326"/>
        <end position="351"/>
    </location>
</feature>
<dbReference type="NCBIfam" id="TIGR00792">
    <property type="entry name" value="gph"/>
    <property type="match status" value="1"/>
</dbReference>
<dbReference type="PROSITE" id="PS00872">
    <property type="entry name" value="NA_GALACTOSIDE_SYMP"/>
    <property type="match status" value="1"/>
</dbReference>
<dbReference type="PANTHER" id="PTHR11328">
    <property type="entry name" value="MAJOR FACILITATOR SUPERFAMILY DOMAIN-CONTAINING PROTEIN"/>
    <property type="match status" value="1"/>
</dbReference>
<dbReference type="AlphaFoldDB" id="A0A855MNW2"/>
<keyword evidence="2" id="KW-0813">Transport</keyword>